<keyword evidence="7 9" id="KW-0503">Monooxygenase</keyword>
<dbReference type="PRINTS" id="PR00463">
    <property type="entry name" value="EP450I"/>
</dbReference>
<feature type="binding site" description="axial binding residue" evidence="8">
    <location>
        <position position="516"/>
    </location>
    <ligand>
        <name>heme</name>
        <dbReference type="ChEBI" id="CHEBI:30413"/>
    </ligand>
    <ligandPart>
        <name>Fe</name>
        <dbReference type="ChEBI" id="CHEBI:18248"/>
    </ligandPart>
</feature>
<keyword evidence="4 8" id="KW-0479">Metal-binding</keyword>
<evidence type="ECO:0000256" key="7">
    <source>
        <dbReference type="ARBA" id="ARBA00023033"/>
    </source>
</evidence>
<comment type="similarity">
    <text evidence="2 9">Belongs to the cytochrome P450 family.</text>
</comment>
<evidence type="ECO:0000256" key="6">
    <source>
        <dbReference type="ARBA" id="ARBA00023004"/>
    </source>
</evidence>
<evidence type="ECO:0000256" key="5">
    <source>
        <dbReference type="ARBA" id="ARBA00023002"/>
    </source>
</evidence>
<keyword evidence="3 8" id="KW-0349">Heme</keyword>
<dbReference type="Gene3D" id="1.10.630.10">
    <property type="entry name" value="Cytochrome P450"/>
    <property type="match status" value="1"/>
</dbReference>
<dbReference type="Pfam" id="PF00067">
    <property type="entry name" value="p450"/>
    <property type="match status" value="1"/>
</dbReference>
<protein>
    <submittedName>
        <fullName evidence="10">Cytochrome P450 monooxygenase pc-3</fullName>
    </submittedName>
</protein>
<evidence type="ECO:0000313" key="11">
    <source>
        <dbReference type="Proteomes" id="UP000307440"/>
    </source>
</evidence>
<dbReference type="InterPro" id="IPR017972">
    <property type="entry name" value="Cyt_P450_CS"/>
</dbReference>
<name>A0A5C3KQJ6_COPMA</name>
<dbReference type="AlphaFoldDB" id="A0A5C3KQJ6"/>
<organism evidence="10 11">
    <name type="scientific">Coprinopsis marcescibilis</name>
    <name type="common">Agaric fungus</name>
    <name type="synonym">Psathyrella marcescibilis</name>
    <dbReference type="NCBI Taxonomy" id="230819"/>
    <lineage>
        <taxon>Eukaryota</taxon>
        <taxon>Fungi</taxon>
        <taxon>Dikarya</taxon>
        <taxon>Basidiomycota</taxon>
        <taxon>Agaricomycotina</taxon>
        <taxon>Agaricomycetes</taxon>
        <taxon>Agaricomycetidae</taxon>
        <taxon>Agaricales</taxon>
        <taxon>Agaricineae</taxon>
        <taxon>Psathyrellaceae</taxon>
        <taxon>Coprinopsis</taxon>
    </lineage>
</organism>
<gene>
    <name evidence="10" type="ORF">FA15DRAFT_595376</name>
</gene>
<dbReference type="GO" id="GO:0005506">
    <property type="term" value="F:iron ion binding"/>
    <property type="evidence" value="ECO:0007669"/>
    <property type="project" value="InterPro"/>
</dbReference>
<keyword evidence="6 8" id="KW-0408">Iron</keyword>
<accession>A0A5C3KQJ6</accession>
<evidence type="ECO:0000256" key="8">
    <source>
        <dbReference type="PIRSR" id="PIRSR602401-1"/>
    </source>
</evidence>
<evidence type="ECO:0000256" key="4">
    <source>
        <dbReference type="ARBA" id="ARBA00022723"/>
    </source>
</evidence>
<dbReference type="GO" id="GO:0020037">
    <property type="term" value="F:heme binding"/>
    <property type="evidence" value="ECO:0007669"/>
    <property type="project" value="InterPro"/>
</dbReference>
<keyword evidence="11" id="KW-1185">Reference proteome</keyword>
<evidence type="ECO:0000256" key="9">
    <source>
        <dbReference type="RuleBase" id="RU000461"/>
    </source>
</evidence>
<dbReference type="CDD" id="cd11063">
    <property type="entry name" value="CYP52"/>
    <property type="match status" value="1"/>
</dbReference>
<dbReference type="SUPFAM" id="SSF48264">
    <property type="entry name" value="Cytochrome P450"/>
    <property type="match status" value="1"/>
</dbReference>
<dbReference type="Proteomes" id="UP000307440">
    <property type="component" value="Unassembled WGS sequence"/>
</dbReference>
<comment type="cofactor">
    <cofactor evidence="1 8">
        <name>heme</name>
        <dbReference type="ChEBI" id="CHEBI:30413"/>
    </cofactor>
</comment>
<dbReference type="GO" id="GO:0016705">
    <property type="term" value="F:oxidoreductase activity, acting on paired donors, with incorporation or reduction of molecular oxygen"/>
    <property type="evidence" value="ECO:0007669"/>
    <property type="project" value="InterPro"/>
</dbReference>
<dbReference type="PROSITE" id="PS00086">
    <property type="entry name" value="CYTOCHROME_P450"/>
    <property type="match status" value="1"/>
</dbReference>
<dbReference type="InterPro" id="IPR047146">
    <property type="entry name" value="Cyt_P450_E_CYP52_fungi"/>
</dbReference>
<evidence type="ECO:0000313" key="10">
    <source>
        <dbReference type="EMBL" id="TFK22821.1"/>
    </source>
</evidence>
<dbReference type="InterPro" id="IPR001128">
    <property type="entry name" value="Cyt_P450"/>
</dbReference>
<dbReference type="PANTHER" id="PTHR24287:SF1">
    <property type="entry name" value="P450, PUTATIVE (EUROFUNG)-RELATED"/>
    <property type="match status" value="1"/>
</dbReference>
<dbReference type="PANTHER" id="PTHR24287">
    <property type="entry name" value="P450, PUTATIVE (EUROFUNG)-RELATED"/>
    <property type="match status" value="1"/>
</dbReference>
<dbReference type="OrthoDB" id="1470350at2759"/>
<sequence length="592" mass="67772">MLPPGIIYLIKHLPKLLAPPAVTYLAAREFGHRLGYNVPWWSLGIALVFSTPLWVTLEVQWQIFADRREAARRGAVLPPEVESPYPGGLQFLAASHKDAYPSDVLGQLFVKYGWTINHRILFENRYITTDPANIKAILATRFDEFEKGPELNRVFGVLLGTGVFAADGDLWKFHRNMARPYFSRDRISDFDNFDKHSQLAIQKMKARFAQGFAVDFQDVVARFTLDSATEFLFGNDVRSLSEELPYPYFHDATKEVQDSKQAPLPSSSTHSATEFVQAFGEAQTIIAYRSRFGDHWPLSEFWVDKLAKPKRIIDEYIEGIVREAIIQRREKKGVVSDDDKDEESFLEHLFNSTEDPAVLRDAIMNLLVAGRDTTAATLTFAVYLLADHPQVFERLREEVMSHIGPDRRPTFDDFKEMKYMRAVINETLRLYPAVPFNLRVSKGPTVFPAKGDATPIYVPGRIKIAYGVLAMHRRKDLWGPDAHDFDPDRFIDERLQKYLVPNPFMFLPFNAGPRICLGQQFAYNEMSFFIVRLLQSFSSVKLCSKSQPPESKPPAEWAADTLNTRKSREKVRVKSHFTLYIQDGLWVEMGEA</sequence>
<reference evidence="10 11" key="1">
    <citation type="journal article" date="2019" name="Nat. Ecol. Evol.">
        <title>Megaphylogeny resolves global patterns of mushroom evolution.</title>
        <authorList>
            <person name="Varga T."/>
            <person name="Krizsan K."/>
            <person name="Foldi C."/>
            <person name="Dima B."/>
            <person name="Sanchez-Garcia M."/>
            <person name="Sanchez-Ramirez S."/>
            <person name="Szollosi G.J."/>
            <person name="Szarkandi J.G."/>
            <person name="Papp V."/>
            <person name="Albert L."/>
            <person name="Andreopoulos W."/>
            <person name="Angelini C."/>
            <person name="Antonin V."/>
            <person name="Barry K.W."/>
            <person name="Bougher N.L."/>
            <person name="Buchanan P."/>
            <person name="Buyck B."/>
            <person name="Bense V."/>
            <person name="Catcheside P."/>
            <person name="Chovatia M."/>
            <person name="Cooper J."/>
            <person name="Damon W."/>
            <person name="Desjardin D."/>
            <person name="Finy P."/>
            <person name="Geml J."/>
            <person name="Haridas S."/>
            <person name="Hughes K."/>
            <person name="Justo A."/>
            <person name="Karasinski D."/>
            <person name="Kautmanova I."/>
            <person name="Kiss B."/>
            <person name="Kocsube S."/>
            <person name="Kotiranta H."/>
            <person name="LaButti K.M."/>
            <person name="Lechner B.E."/>
            <person name="Liimatainen K."/>
            <person name="Lipzen A."/>
            <person name="Lukacs Z."/>
            <person name="Mihaltcheva S."/>
            <person name="Morgado L.N."/>
            <person name="Niskanen T."/>
            <person name="Noordeloos M.E."/>
            <person name="Ohm R.A."/>
            <person name="Ortiz-Santana B."/>
            <person name="Ovrebo C."/>
            <person name="Racz N."/>
            <person name="Riley R."/>
            <person name="Savchenko A."/>
            <person name="Shiryaev A."/>
            <person name="Soop K."/>
            <person name="Spirin V."/>
            <person name="Szebenyi C."/>
            <person name="Tomsovsky M."/>
            <person name="Tulloss R.E."/>
            <person name="Uehling J."/>
            <person name="Grigoriev I.V."/>
            <person name="Vagvolgyi C."/>
            <person name="Papp T."/>
            <person name="Martin F.M."/>
            <person name="Miettinen O."/>
            <person name="Hibbett D.S."/>
            <person name="Nagy L.G."/>
        </authorList>
    </citation>
    <scope>NUCLEOTIDE SEQUENCE [LARGE SCALE GENOMIC DNA]</scope>
    <source>
        <strain evidence="10 11">CBS 121175</strain>
    </source>
</reference>
<evidence type="ECO:0000256" key="1">
    <source>
        <dbReference type="ARBA" id="ARBA00001971"/>
    </source>
</evidence>
<dbReference type="EMBL" id="ML210232">
    <property type="protein sequence ID" value="TFK22821.1"/>
    <property type="molecule type" value="Genomic_DNA"/>
</dbReference>
<dbReference type="STRING" id="230819.A0A5C3KQJ6"/>
<keyword evidence="5 9" id="KW-0560">Oxidoreductase</keyword>
<evidence type="ECO:0000256" key="3">
    <source>
        <dbReference type="ARBA" id="ARBA00022617"/>
    </source>
</evidence>
<dbReference type="InterPro" id="IPR002401">
    <property type="entry name" value="Cyt_P450_E_grp-I"/>
</dbReference>
<dbReference type="GO" id="GO:0004497">
    <property type="term" value="F:monooxygenase activity"/>
    <property type="evidence" value="ECO:0007669"/>
    <property type="project" value="UniProtKB-KW"/>
</dbReference>
<dbReference type="PRINTS" id="PR00385">
    <property type="entry name" value="P450"/>
</dbReference>
<evidence type="ECO:0000256" key="2">
    <source>
        <dbReference type="ARBA" id="ARBA00010617"/>
    </source>
</evidence>
<dbReference type="InterPro" id="IPR036396">
    <property type="entry name" value="Cyt_P450_sf"/>
</dbReference>
<proteinExistence type="inferred from homology"/>